<evidence type="ECO:0000256" key="4">
    <source>
        <dbReference type="ARBA" id="ARBA00022840"/>
    </source>
</evidence>
<dbReference type="AlphaFoldDB" id="A0A133P5Q6"/>
<dbReference type="InterPro" id="IPR004412">
    <property type="entry name" value="GatA"/>
</dbReference>
<dbReference type="InterPro" id="IPR036928">
    <property type="entry name" value="AS_sf"/>
</dbReference>
<reference evidence="10" key="1">
    <citation type="submission" date="2016-01" db="EMBL/GenBank/DDBJ databases">
        <authorList>
            <person name="Mitreva M."/>
            <person name="Pepin K.H."/>
            <person name="Mihindukulasuriya K.A."/>
            <person name="Fulton R."/>
            <person name="Fronick C."/>
            <person name="O'Laughlin M."/>
            <person name="Miner T."/>
            <person name="Herter B."/>
            <person name="Rosa B.A."/>
            <person name="Cordes M."/>
            <person name="Tomlinson C."/>
            <person name="Wollam A."/>
            <person name="Palsikar V.B."/>
            <person name="Mardis E.R."/>
            <person name="Wilson R.K."/>
        </authorList>
    </citation>
    <scope>NUCLEOTIDE SEQUENCE [LARGE SCALE GENOMIC DNA]</scope>
    <source>
        <strain evidence="10">MJR7757B</strain>
    </source>
</reference>
<comment type="catalytic activity">
    <reaction evidence="6 7">
        <text>L-glutamyl-tRNA(Gln) + L-glutamine + ATP + H2O = L-glutaminyl-tRNA(Gln) + L-glutamate + ADP + phosphate + H(+)</text>
        <dbReference type="Rhea" id="RHEA:17521"/>
        <dbReference type="Rhea" id="RHEA-COMP:9681"/>
        <dbReference type="Rhea" id="RHEA-COMP:9684"/>
        <dbReference type="ChEBI" id="CHEBI:15377"/>
        <dbReference type="ChEBI" id="CHEBI:15378"/>
        <dbReference type="ChEBI" id="CHEBI:29985"/>
        <dbReference type="ChEBI" id="CHEBI:30616"/>
        <dbReference type="ChEBI" id="CHEBI:43474"/>
        <dbReference type="ChEBI" id="CHEBI:58359"/>
        <dbReference type="ChEBI" id="CHEBI:78520"/>
        <dbReference type="ChEBI" id="CHEBI:78521"/>
        <dbReference type="ChEBI" id="CHEBI:456216"/>
        <dbReference type="EC" id="6.3.5.7"/>
    </reaction>
</comment>
<dbReference type="GO" id="GO:0006412">
    <property type="term" value="P:translation"/>
    <property type="evidence" value="ECO:0007669"/>
    <property type="project" value="UniProtKB-UniRule"/>
</dbReference>
<evidence type="ECO:0000256" key="5">
    <source>
        <dbReference type="ARBA" id="ARBA00022917"/>
    </source>
</evidence>
<evidence type="ECO:0000256" key="1">
    <source>
        <dbReference type="ARBA" id="ARBA00008069"/>
    </source>
</evidence>
<dbReference type="GO" id="GO:0050567">
    <property type="term" value="F:glutaminyl-tRNA synthase (glutamine-hydrolyzing) activity"/>
    <property type="evidence" value="ECO:0007669"/>
    <property type="project" value="UniProtKB-UniRule"/>
</dbReference>
<keyword evidence="5 7" id="KW-0648">Protein biosynthesis</keyword>
<feature type="domain" description="Amidase" evidence="8">
    <location>
        <begin position="24"/>
        <end position="464"/>
    </location>
</feature>
<evidence type="ECO:0000256" key="6">
    <source>
        <dbReference type="ARBA" id="ARBA00047407"/>
    </source>
</evidence>
<dbReference type="GO" id="GO:0016740">
    <property type="term" value="F:transferase activity"/>
    <property type="evidence" value="ECO:0007669"/>
    <property type="project" value="UniProtKB-KW"/>
</dbReference>
<comment type="subunit">
    <text evidence="7">Heterotrimer of A, B and C subunits.</text>
</comment>
<dbReference type="eggNOG" id="COG0154">
    <property type="taxonomic scope" value="Bacteria"/>
</dbReference>
<dbReference type="GO" id="GO:0005524">
    <property type="term" value="F:ATP binding"/>
    <property type="evidence" value="ECO:0007669"/>
    <property type="project" value="UniProtKB-KW"/>
</dbReference>
<feature type="active site" description="Charge relay system" evidence="7">
    <location>
        <position position="154"/>
    </location>
</feature>
<evidence type="ECO:0000256" key="7">
    <source>
        <dbReference type="HAMAP-Rule" id="MF_00120"/>
    </source>
</evidence>
<evidence type="ECO:0000256" key="2">
    <source>
        <dbReference type="ARBA" id="ARBA00022598"/>
    </source>
</evidence>
<keyword evidence="3 7" id="KW-0547">Nucleotide-binding</keyword>
<accession>A0A133P5Q6</accession>
<gene>
    <name evidence="7" type="primary">gatA</name>
    <name evidence="9" type="ORF">HMPREF3221_00689</name>
</gene>
<dbReference type="NCBIfam" id="TIGR00132">
    <property type="entry name" value="gatA"/>
    <property type="match status" value="1"/>
</dbReference>
<dbReference type="PATRIC" id="fig|851.8.peg.695"/>
<dbReference type="EC" id="6.3.5.7" evidence="7"/>
<evidence type="ECO:0000259" key="8">
    <source>
        <dbReference type="Pfam" id="PF01425"/>
    </source>
</evidence>
<dbReference type="GO" id="GO:0030956">
    <property type="term" value="C:glutamyl-tRNA(Gln) amidotransferase complex"/>
    <property type="evidence" value="ECO:0007669"/>
    <property type="project" value="InterPro"/>
</dbReference>
<evidence type="ECO:0000313" key="10">
    <source>
        <dbReference type="Proteomes" id="UP000070401"/>
    </source>
</evidence>
<organism evidence="9 10">
    <name type="scientific">Fusobacterium nucleatum</name>
    <dbReference type="NCBI Taxonomy" id="851"/>
    <lineage>
        <taxon>Bacteria</taxon>
        <taxon>Fusobacteriati</taxon>
        <taxon>Fusobacteriota</taxon>
        <taxon>Fusobacteriia</taxon>
        <taxon>Fusobacteriales</taxon>
        <taxon>Fusobacteriaceae</taxon>
        <taxon>Fusobacterium</taxon>
    </lineage>
</organism>
<dbReference type="PANTHER" id="PTHR11895:SF151">
    <property type="entry name" value="GLUTAMYL-TRNA(GLN) AMIDOTRANSFERASE SUBUNIT A"/>
    <property type="match status" value="1"/>
</dbReference>
<dbReference type="EMBL" id="LRPY01000060">
    <property type="protein sequence ID" value="KXA23821.1"/>
    <property type="molecule type" value="Genomic_DNA"/>
</dbReference>
<keyword evidence="2 7" id="KW-0436">Ligase</keyword>
<dbReference type="PANTHER" id="PTHR11895">
    <property type="entry name" value="TRANSAMIDASE"/>
    <property type="match status" value="1"/>
</dbReference>
<dbReference type="PROSITE" id="PS00571">
    <property type="entry name" value="AMIDASES"/>
    <property type="match status" value="1"/>
</dbReference>
<name>A0A133P5Q6_FUSNU</name>
<protein>
    <recommendedName>
        <fullName evidence="7">Glutamyl-tRNA(Gln) amidotransferase subunit A</fullName>
        <shortName evidence="7">Glu-ADT subunit A</shortName>
        <ecNumber evidence="7">6.3.5.7</ecNumber>
    </recommendedName>
</protein>
<dbReference type="InterPro" id="IPR020556">
    <property type="entry name" value="Amidase_CS"/>
</dbReference>
<feature type="active site" description="Acyl-ester intermediate" evidence="7">
    <location>
        <position position="178"/>
    </location>
</feature>
<dbReference type="Gene3D" id="3.90.1300.10">
    <property type="entry name" value="Amidase signature (AS) domain"/>
    <property type="match status" value="1"/>
</dbReference>
<dbReference type="InterPro" id="IPR000120">
    <property type="entry name" value="Amidase"/>
</dbReference>
<dbReference type="STRING" id="1408287.GCA_000493815_00023"/>
<dbReference type="Proteomes" id="UP000070401">
    <property type="component" value="Unassembled WGS sequence"/>
</dbReference>
<dbReference type="Pfam" id="PF01425">
    <property type="entry name" value="Amidase"/>
    <property type="match status" value="1"/>
</dbReference>
<keyword evidence="4 7" id="KW-0067">ATP-binding</keyword>
<keyword evidence="9" id="KW-0808">Transferase</keyword>
<evidence type="ECO:0000313" key="9">
    <source>
        <dbReference type="EMBL" id="KXA23821.1"/>
    </source>
</evidence>
<dbReference type="HAMAP" id="MF_00120">
    <property type="entry name" value="GatA"/>
    <property type="match status" value="1"/>
</dbReference>
<dbReference type="RefSeq" id="WP_060798187.1">
    <property type="nucleotide sequence ID" value="NZ_KQ956654.1"/>
</dbReference>
<comment type="similarity">
    <text evidence="1 7">Belongs to the amidase family. GatA subfamily.</text>
</comment>
<proteinExistence type="inferred from homology"/>
<comment type="caution">
    <text evidence="9">The sequence shown here is derived from an EMBL/GenBank/DDBJ whole genome shotgun (WGS) entry which is preliminary data.</text>
</comment>
<dbReference type="InterPro" id="IPR023631">
    <property type="entry name" value="Amidase_dom"/>
</dbReference>
<evidence type="ECO:0000256" key="3">
    <source>
        <dbReference type="ARBA" id="ARBA00022741"/>
    </source>
</evidence>
<dbReference type="SUPFAM" id="SSF75304">
    <property type="entry name" value="Amidase signature (AS) enzymes"/>
    <property type="match status" value="1"/>
</dbReference>
<sequence length="484" mass="53116">MFIYELTAKELRDKFLSNQLSAVEIVNSFYERIEKVEDKIKSFVSLRKDLALKEAKKLDEKRKNGEKLGKLAGIPVAIKDNILMEGQKSTSCSKILENYIGIYDATVVKKLKEEDAIIIGVTNMDEFAMGSTTKTSFHHMTSNPWDLNRVPGGSSGGAAASVAAQEVPISLGSDTGGSVRQPASFCGVVGLKPTYGRVSRYGLMAFASSLDQIGTLAKTVEDVAICMNIIAGADDYDATVSKKEVPDYTEFLNKDIKGLKVGLPKEYFIEGLNPEIKNVIDNSVEALKKLGAEVVEVSLPHTKYAVPTYYVLAPAEASSNLARFDGIRYGYRAKDYTDLESLYVKTRSEGFGAEVKRRIMMGTYVLSAGFYDAYFKKAQKVRTLIKEDFEKVLNEVDVILTPVAPSVAFKLSDTKTPIELYLEDIFTISANLAGVPAISLPVGLVDNLPVGVQFMGKPFDEETLIKVADALEKKIGRLNLPKLD</sequence>
<keyword evidence="10" id="KW-1185">Reference proteome</keyword>
<feature type="active site" description="Charge relay system" evidence="7">
    <location>
        <position position="79"/>
    </location>
</feature>
<comment type="function">
    <text evidence="7">Allows the formation of correctly charged Gln-tRNA(Gln) through the transamidation of misacylated Glu-tRNA(Gln) in organisms which lack glutaminyl-tRNA synthetase. The reaction takes place in the presence of glutamine and ATP through an activated gamma-phospho-Glu-tRNA(Gln).</text>
</comment>